<feature type="compositionally biased region" description="Polar residues" evidence="4">
    <location>
        <begin position="284"/>
        <end position="302"/>
    </location>
</feature>
<name>A0AAN7DJP7_9FUNG</name>
<keyword evidence="1 3" id="KW-0547">Nucleotide-binding</keyword>
<dbReference type="Proteomes" id="UP001304243">
    <property type="component" value="Unassembled WGS sequence"/>
</dbReference>
<dbReference type="GO" id="GO:0035556">
    <property type="term" value="P:intracellular signal transduction"/>
    <property type="evidence" value="ECO:0007669"/>
    <property type="project" value="TreeGrafter"/>
</dbReference>
<dbReference type="EMBL" id="JASEJX010000014">
    <property type="protein sequence ID" value="KAK4516191.1"/>
    <property type="molecule type" value="Genomic_DNA"/>
</dbReference>
<gene>
    <name evidence="6" type="ORF">ATC70_011160</name>
</gene>
<dbReference type="CDD" id="cd14003">
    <property type="entry name" value="STKc_AMPK-like"/>
    <property type="match status" value="1"/>
</dbReference>
<keyword evidence="2 3" id="KW-0067">ATP-binding</keyword>
<evidence type="ECO:0000256" key="3">
    <source>
        <dbReference type="PROSITE-ProRule" id="PRU10141"/>
    </source>
</evidence>
<dbReference type="FunFam" id="1.10.510.10:FF:000571">
    <property type="entry name" value="Maternal embryonic leucine zipper kinase"/>
    <property type="match status" value="1"/>
</dbReference>
<dbReference type="InterPro" id="IPR000719">
    <property type="entry name" value="Prot_kinase_dom"/>
</dbReference>
<dbReference type="PANTHER" id="PTHR24346:SF110">
    <property type="entry name" value="NON-SPECIFIC SERINE_THREONINE PROTEIN KINASE"/>
    <property type="match status" value="1"/>
</dbReference>
<evidence type="ECO:0000259" key="5">
    <source>
        <dbReference type="PROSITE" id="PS50011"/>
    </source>
</evidence>
<dbReference type="GO" id="GO:0005524">
    <property type="term" value="F:ATP binding"/>
    <property type="evidence" value="ECO:0007669"/>
    <property type="project" value="UniProtKB-UniRule"/>
</dbReference>
<dbReference type="InterPro" id="IPR017441">
    <property type="entry name" value="Protein_kinase_ATP_BS"/>
</dbReference>
<feature type="domain" description="Protein kinase" evidence="5">
    <location>
        <begin position="35"/>
        <end position="281"/>
    </location>
</feature>
<evidence type="ECO:0000256" key="1">
    <source>
        <dbReference type="ARBA" id="ARBA00022741"/>
    </source>
</evidence>
<proteinExistence type="predicted"/>
<dbReference type="PROSITE" id="PS50011">
    <property type="entry name" value="PROTEIN_KINASE_DOM"/>
    <property type="match status" value="1"/>
</dbReference>
<evidence type="ECO:0000313" key="6">
    <source>
        <dbReference type="EMBL" id="KAK4516191.1"/>
    </source>
</evidence>
<organism evidence="6 7">
    <name type="scientific">Mucor velutinosus</name>
    <dbReference type="NCBI Taxonomy" id="708070"/>
    <lineage>
        <taxon>Eukaryota</taxon>
        <taxon>Fungi</taxon>
        <taxon>Fungi incertae sedis</taxon>
        <taxon>Mucoromycota</taxon>
        <taxon>Mucoromycotina</taxon>
        <taxon>Mucoromycetes</taxon>
        <taxon>Mucorales</taxon>
        <taxon>Mucorineae</taxon>
        <taxon>Mucoraceae</taxon>
        <taxon>Mucor</taxon>
    </lineage>
</organism>
<dbReference type="PROSITE" id="PS00108">
    <property type="entry name" value="PROTEIN_KINASE_ST"/>
    <property type="match status" value="1"/>
</dbReference>
<comment type="caution">
    <text evidence="6">The sequence shown here is derived from an EMBL/GenBank/DDBJ whole genome shotgun (WGS) entry which is preliminary data.</text>
</comment>
<dbReference type="Gene3D" id="1.10.510.10">
    <property type="entry name" value="Transferase(Phosphotransferase) domain 1"/>
    <property type="match status" value="1"/>
</dbReference>
<dbReference type="SUPFAM" id="SSF56112">
    <property type="entry name" value="Protein kinase-like (PK-like)"/>
    <property type="match status" value="1"/>
</dbReference>
<dbReference type="InterPro" id="IPR008271">
    <property type="entry name" value="Ser/Thr_kinase_AS"/>
</dbReference>
<dbReference type="Pfam" id="PF00069">
    <property type="entry name" value="Pkinase"/>
    <property type="match status" value="1"/>
</dbReference>
<feature type="binding site" evidence="3">
    <location>
        <position position="65"/>
    </location>
    <ligand>
        <name>ATP</name>
        <dbReference type="ChEBI" id="CHEBI:30616"/>
    </ligand>
</feature>
<reference evidence="6 7" key="1">
    <citation type="submission" date="2022-11" db="EMBL/GenBank/DDBJ databases">
        <title>Mucor velutinosus strain NIH1002 WGS.</title>
        <authorList>
            <person name="Subramanian P."/>
            <person name="Mullikin J.C."/>
            <person name="Segre J.A."/>
            <person name="Zelazny A.M."/>
        </authorList>
    </citation>
    <scope>NUCLEOTIDE SEQUENCE [LARGE SCALE GENOMIC DNA]</scope>
    <source>
        <strain evidence="6 7">NIH1002</strain>
    </source>
</reference>
<dbReference type="GO" id="GO:0005737">
    <property type="term" value="C:cytoplasm"/>
    <property type="evidence" value="ECO:0007669"/>
    <property type="project" value="TreeGrafter"/>
</dbReference>
<evidence type="ECO:0000256" key="4">
    <source>
        <dbReference type="SAM" id="MobiDB-lite"/>
    </source>
</evidence>
<accession>A0AAN7DJP7</accession>
<protein>
    <recommendedName>
        <fullName evidence="5">Protein kinase domain-containing protein</fullName>
    </recommendedName>
</protein>
<evidence type="ECO:0000256" key="2">
    <source>
        <dbReference type="ARBA" id="ARBA00022840"/>
    </source>
</evidence>
<dbReference type="PANTHER" id="PTHR24346">
    <property type="entry name" value="MAP/MICROTUBULE AFFINITY-REGULATING KINASE"/>
    <property type="match status" value="1"/>
</dbReference>
<dbReference type="SMART" id="SM00220">
    <property type="entry name" value="S_TKc"/>
    <property type="match status" value="1"/>
</dbReference>
<evidence type="ECO:0000313" key="7">
    <source>
        <dbReference type="Proteomes" id="UP001304243"/>
    </source>
</evidence>
<dbReference type="AlphaFoldDB" id="A0AAN7DJP7"/>
<dbReference type="GeneID" id="89954846"/>
<feature type="region of interest" description="Disordered" evidence="4">
    <location>
        <begin position="486"/>
        <end position="519"/>
    </location>
</feature>
<keyword evidence="7" id="KW-1185">Reference proteome</keyword>
<feature type="region of interest" description="Disordered" evidence="4">
    <location>
        <begin position="284"/>
        <end position="304"/>
    </location>
</feature>
<dbReference type="RefSeq" id="XP_064682857.1">
    <property type="nucleotide sequence ID" value="XM_064830355.1"/>
</dbReference>
<sequence length="591" mass="66676">MSNSVIRNQKAKLAADYNDLLKELSSPKLKSIGCYTLGETIGRGSYGKVKLGVHQLTCRLVAIKKISKKHAPLMAREIHHHRQLHHPNIVSLYEILSTETSIFIVSEHCPHGDLFDALAKKGRFSEPHARKWFLQLTDAIQYCHSHGIIHRDLKLENILIDEKDNVKICDFGFARQTDKNQLLKTFCGSLAYSAPEVIQRQNYSGPATDIWSLGVILYTLLAGELPFDDDSESELQRKVVKMDYFMPSFFSLDVADLIQKILKLNPHERYTIAQIRHHPWLQNPATANSHIQPPSTLSSQQQKLHEQDTADALLNAGFDTSVVKEMRLNRFGMLGTLWTMLLSTSNHPIHITSKKPLLPKAACTTQTGQEEDGWIDSFKSWFISKPAHSDIGRFKPTQPATILILDKKRLPGAVQQHKFMMKTMVAPAIITTTMPIIHQDLSSTNNCTTREQKHPALKPTVLPLIPIHPTTPTREDDELIINTSSTCSSAADDDYDDDDRMSVTSSPATSIDEDEDVEGVQVKTTSKAGISGPNANCNMNAFHRVSPMPSRADILIPRSRYNIDERQNSLRNRLENRIIIEEEEEEEEEEE</sequence>
<dbReference type="GO" id="GO:0004674">
    <property type="term" value="F:protein serine/threonine kinase activity"/>
    <property type="evidence" value="ECO:0007669"/>
    <property type="project" value="TreeGrafter"/>
</dbReference>
<dbReference type="PROSITE" id="PS00107">
    <property type="entry name" value="PROTEIN_KINASE_ATP"/>
    <property type="match status" value="1"/>
</dbReference>
<dbReference type="InterPro" id="IPR011009">
    <property type="entry name" value="Kinase-like_dom_sf"/>
</dbReference>